<protein>
    <submittedName>
        <fullName evidence="1">Uncharacterized protein</fullName>
    </submittedName>
</protein>
<dbReference type="RefSeq" id="WP_188453759.1">
    <property type="nucleotide sequence ID" value="NZ_BMFR01000001.1"/>
</dbReference>
<accession>A0A917H268</accession>
<keyword evidence="2" id="KW-1185">Reference proteome</keyword>
<dbReference type="EMBL" id="BMFR01000001">
    <property type="protein sequence ID" value="GGG64456.1"/>
    <property type="molecule type" value="Genomic_DNA"/>
</dbReference>
<name>A0A917H268_9BACI</name>
<organism evidence="1 2">
    <name type="scientific">Virgibacillus oceani</name>
    <dbReference type="NCBI Taxonomy" id="1479511"/>
    <lineage>
        <taxon>Bacteria</taxon>
        <taxon>Bacillati</taxon>
        <taxon>Bacillota</taxon>
        <taxon>Bacilli</taxon>
        <taxon>Bacillales</taxon>
        <taxon>Bacillaceae</taxon>
        <taxon>Virgibacillus</taxon>
    </lineage>
</organism>
<reference evidence="1" key="2">
    <citation type="submission" date="2020-09" db="EMBL/GenBank/DDBJ databases">
        <authorList>
            <person name="Sun Q."/>
            <person name="Zhou Y."/>
        </authorList>
    </citation>
    <scope>NUCLEOTIDE SEQUENCE</scope>
    <source>
        <strain evidence="1">CGMCC 1.12754</strain>
    </source>
</reference>
<proteinExistence type="predicted"/>
<reference evidence="1" key="1">
    <citation type="journal article" date="2014" name="Int. J. Syst. Evol. Microbiol.">
        <title>Complete genome sequence of Corynebacterium casei LMG S-19264T (=DSM 44701T), isolated from a smear-ripened cheese.</title>
        <authorList>
            <consortium name="US DOE Joint Genome Institute (JGI-PGF)"/>
            <person name="Walter F."/>
            <person name="Albersmeier A."/>
            <person name="Kalinowski J."/>
            <person name="Ruckert C."/>
        </authorList>
    </citation>
    <scope>NUCLEOTIDE SEQUENCE</scope>
    <source>
        <strain evidence="1">CGMCC 1.12754</strain>
    </source>
</reference>
<comment type="caution">
    <text evidence="1">The sequence shown here is derived from an EMBL/GenBank/DDBJ whole genome shotgun (WGS) entry which is preliminary data.</text>
</comment>
<evidence type="ECO:0000313" key="1">
    <source>
        <dbReference type="EMBL" id="GGG64456.1"/>
    </source>
</evidence>
<sequence length="93" mass="10852">MNANEARELSYKNASKAAEKDLEQAIDYVNDAVKQAAIVGEYAASVTIIENNLWEDHHLMIRLRNHFREKGYIVEFRRNLRDETIINIAWDAF</sequence>
<evidence type="ECO:0000313" key="2">
    <source>
        <dbReference type="Proteomes" id="UP000622860"/>
    </source>
</evidence>
<gene>
    <name evidence="1" type="ORF">GCM10011398_05050</name>
</gene>
<dbReference type="Proteomes" id="UP000622860">
    <property type="component" value="Unassembled WGS sequence"/>
</dbReference>
<dbReference type="AlphaFoldDB" id="A0A917H268"/>